<keyword evidence="9" id="KW-1185">Reference proteome</keyword>
<reference evidence="8 9" key="1">
    <citation type="submission" date="2017-03" db="EMBL/GenBank/DDBJ databases">
        <title>New species Polynucleobacter sp. MWH-EgelM1-30-B4.</title>
        <authorList>
            <person name="Hahn M.W."/>
        </authorList>
    </citation>
    <scope>NUCLEOTIDE SEQUENCE [LARGE SCALE GENOMIC DNA]</scope>
    <source>
        <strain evidence="8 9">MWH-EgelM1-30-B4</strain>
    </source>
</reference>
<dbReference type="PANTHER" id="PTHR11552:SF147">
    <property type="entry name" value="CHOLINE DEHYDROGENASE, MITOCHONDRIAL"/>
    <property type="match status" value="1"/>
</dbReference>
<dbReference type="Pfam" id="PF05199">
    <property type="entry name" value="GMC_oxred_C"/>
    <property type="match status" value="1"/>
</dbReference>
<dbReference type="OrthoDB" id="9785276at2"/>
<feature type="domain" description="Glucose-methanol-choline oxidoreductase N-terminal" evidence="7">
    <location>
        <begin position="255"/>
        <end position="269"/>
    </location>
</feature>
<comment type="similarity">
    <text evidence="2 5">Belongs to the GMC oxidoreductase family.</text>
</comment>
<gene>
    <name evidence="8" type="ORF">B6A14_04115</name>
</gene>
<dbReference type="InterPro" id="IPR000172">
    <property type="entry name" value="GMC_OxRdtase_N"/>
</dbReference>
<dbReference type="Pfam" id="PF00732">
    <property type="entry name" value="GMC_oxred_N"/>
    <property type="match status" value="1"/>
</dbReference>
<comment type="caution">
    <text evidence="8">The sequence shown here is derived from an EMBL/GenBank/DDBJ whole genome shotgun (WGS) entry which is preliminary data.</text>
</comment>
<dbReference type="SUPFAM" id="SSF51905">
    <property type="entry name" value="FAD/NAD(P)-binding domain"/>
    <property type="match status" value="1"/>
</dbReference>
<evidence type="ECO:0000256" key="1">
    <source>
        <dbReference type="ARBA" id="ARBA00001974"/>
    </source>
</evidence>
<dbReference type="PROSITE" id="PS00624">
    <property type="entry name" value="GMC_OXRED_2"/>
    <property type="match status" value="1"/>
</dbReference>
<evidence type="ECO:0000313" key="8">
    <source>
        <dbReference type="EMBL" id="OWF66384.1"/>
    </source>
</evidence>
<evidence type="ECO:0000256" key="3">
    <source>
        <dbReference type="ARBA" id="ARBA00022630"/>
    </source>
</evidence>
<evidence type="ECO:0000259" key="6">
    <source>
        <dbReference type="PROSITE" id="PS00623"/>
    </source>
</evidence>
<evidence type="ECO:0000259" key="7">
    <source>
        <dbReference type="PROSITE" id="PS00624"/>
    </source>
</evidence>
<dbReference type="Proteomes" id="UP000196880">
    <property type="component" value="Unassembled WGS sequence"/>
</dbReference>
<dbReference type="PROSITE" id="PS00623">
    <property type="entry name" value="GMC_OXRED_1"/>
    <property type="match status" value="1"/>
</dbReference>
<dbReference type="InterPro" id="IPR036188">
    <property type="entry name" value="FAD/NAD-bd_sf"/>
</dbReference>
<dbReference type="InterPro" id="IPR007867">
    <property type="entry name" value="GMC_OxRtase_C"/>
</dbReference>
<dbReference type="Gene3D" id="3.30.560.10">
    <property type="entry name" value="Glucose Oxidase, domain 3"/>
    <property type="match status" value="1"/>
</dbReference>
<keyword evidence="3 5" id="KW-0285">Flavoprotein</keyword>
<accession>A0A210RZJ1</accession>
<protein>
    <submittedName>
        <fullName evidence="8">Choline dehydrogenase</fullName>
    </submittedName>
</protein>
<evidence type="ECO:0000256" key="2">
    <source>
        <dbReference type="ARBA" id="ARBA00010790"/>
    </source>
</evidence>
<comment type="cofactor">
    <cofactor evidence="1">
        <name>FAD</name>
        <dbReference type="ChEBI" id="CHEBI:57692"/>
    </cofactor>
</comment>
<dbReference type="NCBIfam" id="NF002550">
    <property type="entry name" value="PRK02106.1"/>
    <property type="match status" value="1"/>
</dbReference>
<name>A0A210RZJ1_9BURK</name>
<dbReference type="EMBL" id="NAIA01000002">
    <property type="protein sequence ID" value="OWF66384.1"/>
    <property type="molecule type" value="Genomic_DNA"/>
</dbReference>
<dbReference type="SUPFAM" id="SSF54373">
    <property type="entry name" value="FAD-linked reductases, C-terminal domain"/>
    <property type="match status" value="1"/>
</dbReference>
<keyword evidence="4 5" id="KW-0274">FAD</keyword>
<dbReference type="AlphaFoldDB" id="A0A210RZJ1"/>
<dbReference type="PIRSF" id="PIRSF000137">
    <property type="entry name" value="Alcohol_oxidase"/>
    <property type="match status" value="1"/>
</dbReference>
<dbReference type="RefSeq" id="WP_087909179.1">
    <property type="nucleotide sequence ID" value="NZ_NAIA01000002.1"/>
</dbReference>
<dbReference type="GO" id="GO:0016614">
    <property type="term" value="F:oxidoreductase activity, acting on CH-OH group of donors"/>
    <property type="evidence" value="ECO:0007669"/>
    <property type="project" value="InterPro"/>
</dbReference>
<organism evidence="8 9">
    <name type="scientific">Polynucleobacter hirudinilacicola</name>
    <dbReference type="NCBI Taxonomy" id="1743166"/>
    <lineage>
        <taxon>Bacteria</taxon>
        <taxon>Pseudomonadati</taxon>
        <taxon>Pseudomonadota</taxon>
        <taxon>Betaproteobacteria</taxon>
        <taxon>Burkholderiales</taxon>
        <taxon>Burkholderiaceae</taxon>
        <taxon>Polynucleobacter</taxon>
    </lineage>
</organism>
<sequence>MSNTSFDYIVVGGGSSGCVLASRLSEDPNNSVCLIEAGPKDRSPWIHLPIGYAKTMWDPKVNWKFQTEPDPGVNNRQIYWPRGKTLGGSSSINGLIFIRGQKEDYDAWRDLGNPGWGWDDVLPYFKKAEGNDRLSEPLHSQKGPLKASSIPKKHPLVEAFKKTANALGVPETEDFNNLTQEGVGYYQLTTHKGFRCSTAVAYLKPAKKRNNLEILTDSQACRVIFENKKAVGIEIFRNGSKSILRANKEVILSTGAIQSPQLLQLSGVGPAKLLQEFNIPLVHDLPGVGENLQDHLQHRLIYELNQPISTNDQLSSWFGQLKMGLDWLLFRGGPLSIGINQGGLFTRVMKDSKTPDIQFHLATLSAEMAGGKVHPFSGFTMSVCQLRPESRGHVRIQSADPLIPPKMFANYMSTSYDREISIAAVKYARKIAQTEPLRSLITREVKPNNPQSDEEILEFCRNNGATIFHPTGTCQMGPDSDPMAVLDSSLRVRGVQGLRVVDCSAMPTLPSGNTNWPAVMLAERAADLILGRI</sequence>
<dbReference type="GO" id="GO:0050660">
    <property type="term" value="F:flavin adenine dinucleotide binding"/>
    <property type="evidence" value="ECO:0007669"/>
    <property type="project" value="InterPro"/>
</dbReference>
<dbReference type="PANTHER" id="PTHR11552">
    <property type="entry name" value="GLUCOSE-METHANOL-CHOLINE GMC OXIDOREDUCTASE"/>
    <property type="match status" value="1"/>
</dbReference>
<dbReference type="InterPro" id="IPR012132">
    <property type="entry name" value="GMC_OxRdtase"/>
</dbReference>
<dbReference type="Gene3D" id="3.50.50.60">
    <property type="entry name" value="FAD/NAD(P)-binding domain"/>
    <property type="match status" value="1"/>
</dbReference>
<proteinExistence type="inferred from homology"/>
<evidence type="ECO:0000313" key="9">
    <source>
        <dbReference type="Proteomes" id="UP000196880"/>
    </source>
</evidence>
<feature type="domain" description="Glucose-methanol-choline oxidoreductase N-terminal" evidence="6">
    <location>
        <begin position="83"/>
        <end position="106"/>
    </location>
</feature>
<evidence type="ECO:0000256" key="4">
    <source>
        <dbReference type="ARBA" id="ARBA00022827"/>
    </source>
</evidence>
<evidence type="ECO:0000256" key="5">
    <source>
        <dbReference type="RuleBase" id="RU003968"/>
    </source>
</evidence>